<keyword evidence="3 5" id="KW-0328">Glycosyltransferase</keyword>
<dbReference type="EC" id="2.4.1.-" evidence="5"/>
<feature type="domain" description="Fucosyltransferase C-terminal" evidence="6">
    <location>
        <begin position="63"/>
        <end position="141"/>
    </location>
</feature>
<dbReference type="EMBL" id="HBGN01018423">
    <property type="protein sequence ID" value="CAD9331266.1"/>
    <property type="molecule type" value="Transcribed_RNA"/>
</dbReference>
<sequence>MHPLCLFPWTELVQKIAQLGTVHILEDYKTMCMKNMHDPHEGPTPQLEVMDHVASKEEWISNYEIYSHYKFAIVLENSYRDGYITENILIAWLGGAVPIWYGTHDIFDIFNEKAFIYYDVEEPEAALEQIHYLDTNPDAYEAVLNEPILKNGQETIDEYFSFMDGKLRDRIRSTILGYEDGDDQMVEMVRK</sequence>
<evidence type="ECO:0000256" key="4">
    <source>
        <dbReference type="ARBA" id="ARBA00022679"/>
    </source>
</evidence>
<accession>A0A7S1Z8D4</accession>
<reference evidence="7" key="1">
    <citation type="submission" date="2021-01" db="EMBL/GenBank/DDBJ databases">
        <authorList>
            <person name="Corre E."/>
            <person name="Pelletier E."/>
            <person name="Niang G."/>
            <person name="Scheremetjew M."/>
            <person name="Finn R."/>
            <person name="Kale V."/>
            <person name="Holt S."/>
            <person name="Cochrane G."/>
            <person name="Meng A."/>
            <person name="Brown T."/>
            <person name="Cohen L."/>
        </authorList>
    </citation>
    <scope>NUCLEOTIDE SEQUENCE</scope>
    <source>
        <strain evidence="7">Pop2</strain>
    </source>
</reference>
<keyword evidence="5" id="KW-0812">Transmembrane</keyword>
<comment type="similarity">
    <text evidence="2 5">Belongs to the glycosyltransferase 10 family.</text>
</comment>
<dbReference type="InterPro" id="IPR001503">
    <property type="entry name" value="Glyco_trans_10"/>
</dbReference>
<evidence type="ECO:0000256" key="5">
    <source>
        <dbReference type="RuleBase" id="RU003832"/>
    </source>
</evidence>
<dbReference type="AlphaFoldDB" id="A0A7S1Z8D4"/>
<dbReference type="PANTHER" id="PTHR11929">
    <property type="entry name" value="ALPHA- 1,3 -FUCOSYLTRANSFERASE"/>
    <property type="match status" value="1"/>
</dbReference>
<evidence type="ECO:0000256" key="2">
    <source>
        <dbReference type="ARBA" id="ARBA00008919"/>
    </source>
</evidence>
<keyword evidence="5" id="KW-0333">Golgi apparatus</keyword>
<evidence type="ECO:0000259" key="6">
    <source>
        <dbReference type="Pfam" id="PF00852"/>
    </source>
</evidence>
<dbReference type="InterPro" id="IPR038577">
    <property type="entry name" value="GT10-like_C_sf"/>
</dbReference>
<evidence type="ECO:0000313" key="7">
    <source>
        <dbReference type="EMBL" id="CAD9331266.1"/>
    </source>
</evidence>
<dbReference type="GO" id="GO:0046920">
    <property type="term" value="F:alpha-(1-&gt;3)-fucosyltransferase activity"/>
    <property type="evidence" value="ECO:0007669"/>
    <property type="project" value="TreeGrafter"/>
</dbReference>
<name>A0A7S1Z8D4_9STRA</name>
<dbReference type="PANTHER" id="PTHR11929:SF194">
    <property type="entry name" value="ALPHA-(1,3)-FUCOSYLTRANSFERASE 10"/>
    <property type="match status" value="1"/>
</dbReference>
<dbReference type="Gene3D" id="3.40.50.11660">
    <property type="entry name" value="Glycosyl transferase family 10, C-terminal domain"/>
    <property type="match status" value="1"/>
</dbReference>
<dbReference type="SUPFAM" id="SSF53756">
    <property type="entry name" value="UDP-Glycosyltransferase/glycogen phosphorylase"/>
    <property type="match status" value="1"/>
</dbReference>
<comment type="pathway">
    <text evidence="1">Protein modification; protein glycosylation.</text>
</comment>
<keyword evidence="4 5" id="KW-0808">Transferase</keyword>
<comment type="subcellular location">
    <subcellularLocation>
        <location evidence="5">Golgi apparatus</location>
        <location evidence="5">Golgi stack membrane</location>
        <topology evidence="5">Single-pass type II membrane protein</topology>
    </subcellularLocation>
</comment>
<dbReference type="InterPro" id="IPR055270">
    <property type="entry name" value="Glyco_tran_10_C"/>
</dbReference>
<evidence type="ECO:0000256" key="1">
    <source>
        <dbReference type="ARBA" id="ARBA00004922"/>
    </source>
</evidence>
<gene>
    <name evidence="7" type="ORF">DBRI1063_LOCUS11720</name>
</gene>
<keyword evidence="5" id="KW-0472">Membrane</keyword>
<evidence type="ECO:0000256" key="3">
    <source>
        <dbReference type="ARBA" id="ARBA00022676"/>
    </source>
</evidence>
<dbReference type="Pfam" id="PF00852">
    <property type="entry name" value="Glyco_transf_10"/>
    <property type="match status" value="1"/>
</dbReference>
<protein>
    <recommendedName>
        <fullName evidence="5">Fucosyltransferase</fullName>
        <ecNumber evidence="5">2.4.1.-</ecNumber>
    </recommendedName>
</protein>
<proteinExistence type="inferred from homology"/>
<dbReference type="GO" id="GO:0032580">
    <property type="term" value="C:Golgi cisterna membrane"/>
    <property type="evidence" value="ECO:0007669"/>
    <property type="project" value="UniProtKB-SubCell"/>
</dbReference>
<dbReference type="UniPathway" id="UPA00378"/>
<organism evidence="7">
    <name type="scientific">Ditylum brightwellii</name>
    <dbReference type="NCBI Taxonomy" id="49249"/>
    <lineage>
        <taxon>Eukaryota</taxon>
        <taxon>Sar</taxon>
        <taxon>Stramenopiles</taxon>
        <taxon>Ochrophyta</taxon>
        <taxon>Bacillariophyta</taxon>
        <taxon>Mediophyceae</taxon>
        <taxon>Lithodesmiophycidae</taxon>
        <taxon>Lithodesmiales</taxon>
        <taxon>Lithodesmiaceae</taxon>
        <taxon>Ditylum</taxon>
    </lineage>
</organism>